<keyword evidence="2" id="KW-1185">Reference proteome</keyword>
<evidence type="ECO:0000313" key="1">
    <source>
        <dbReference type="EMBL" id="WPL18435.1"/>
    </source>
</evidence>
<proteinExistence type="predicted"/>
<sequence>MYNGDVIIHIDATLDDEAINKLLHDTSQAPGVIDVRINEKARHLMMVDFDAKATKPSAILETVRKRGLGAELVGL</sequence>
<evidence type="ECO:0000313" key="2">
    <source>
        <dbReference type="Proteomes" id="UP001432180"/>
    </source>
</evidence>
<name>A0ABZ0SCX8_9GAMM</name>
<dbReference type="EMBL" id="CP121472">
    <property type="protein sequence ID" value="WPL18435.1"/>
    <property type="molecule type" value="Genomic_DNA"/>
</dbReference>
<dbReference type="Proteomes" id="UP001432180">
    <property type="component" value="Chromosome"/>
</dbReference>
<accession>A0ABZ0SCX8</accession>
<gene>
    <name evidence="1" type="ORF">Thiowin_03508</name>
</gene>
<evidence type="ECO:0008006" key="3">
    <source>
        <dbReference type="Google" id="ProtNLM"/>
    </source>
</evidence>
<reference evidence="1 2" key="1">
    <citation type="journal article" date="2023" name="Microorganisms">
        <title>Thiorhodovibrio frisius and Trv. litoralis spp. nov., Two Novel Members from a Clade of Fastidious Purple Sulfur Bacteria That Exhibit Unique Red-Shifted Light-Harvesting Capabilities.</title>
        <authorList>
            <person name="Methner A."/>
            <person name="Kuzyk S.B."/>
            <person name="Petersen J."/>
            <person name="Bauer S."/>
            <person name="Brinkmann H."/>
            <person name="Sichau K."/>
            <person name="Wanner G."/>
            <person name="Wolf J."/>
            <person name="Neumann-Schaal M."/>
            <person name="Henke P."/>
            <person name="Tank M."/>
            <person name="Sproer C."/>
            <person name="Bunk B."/>
            <person name="Overmann J."/>
        </authorList>
    </citation>
    <scope>NUCLEOTIDE SEQUENCE [LARGE SCALE GENOMIC DNA]</scope>
    <source>
        <strain evidence="1 2">DSM 6702</strain>
    </source>
</reference>
<dbReference type="RefSeq" id="WP_328984202.1">
    <property type="nucleotide sequence ID" value="NZ_CP121472.1"/>
</dbReference>
<protein>
    <recommendedName>
        <fullName evidence="3">HMA domain-containing protein</fullName>
    </recommendedName>
</protein>
<organism evidence="1 2">
    <name type="scientific">Thiorhodovibrio winogradskyi</name>
    <dbReference type="NCBI Taxonomy" id="77007"/>
    <lineage>
        <taxon>Bacteria</taxon>
        <taxon>Pseudomonadati</taxon>
        <taxon>Pseudomonadota</taxon>
        <taxon>Gammaproteobacteria</taxon>
        <taxon>Chromatiales</taxon>
        <taxon>Chromatiaceae</taxon>
        <taxon>Thiorhodovibrio</taxon>
    </lineage>
</organism>